<protein>
    <submittedName>
        <fullName evidence="1">Uncharacterized protein</fullName>
    </submittedName>
</protein>
<keyword evidence="2" id="KW-1185">Reference proteome</keyword>
<evidence type="ECO:0000313" key="1">
    <source>
        <dbReference type="EMBL" id="KAF3952781.1"/>
    </source>
</evidence>
<dbReference type="Proteomes" id="UP000737018">
    <property type="component" value="Unassembled WGS sequence"/>
</dbReference>
<organism evidence="1 2">
    <name type="scientific">Castanea mollissima</name>
    <name type="common">Chinese chestnut</name>
    <dbReference type="NCBI Taxonomy" id="60419"/>
    <lineage>
        <taxon>Eukaryota</taxon>
        <taxon>Viridiplantae</taxon>
        <taxon>Streptophyta</taxon>
        <taxon>Embryophyta</taxon>
        <taxon>Tracheophyta</taxon>
        <taxon>Spermatophyta</taxon>
        <taxon>Magnoliopsida</taxon>
        <taxon>eudicotyledons</taxon>
        <taxon>Gunneridae</taxon>
        <taxon>Pentapetalae</taxon>
        <taxon>rosids</taxon>
        <taxon>fabids</taxon>
        <taxon>Fagales</taxon>
        <taxon>Fagaceae</taxon>
        <taxon>Castanea</taxon>
    </lineage>
</organism>
<proteinExistence type="predicted"/>
<dbReference type="OrthoDB" id="10363283at2759"/>
<dbReference type="EMBL" id="JRKL02004351">
    <property type="protein sequence ID" value="KAF3952781.1"/>
    <property type="molecule type" value="Genomic_DNA"/>
</dbReference>
<sequence>MLVEDANTSKDIRGTIYRPLHLLDFLFSDEGFGGFSEPFSKGFPYCKTPGSQRGLDVYFELIYSQSTQA</sequence>
<gene>
    <name evidence="1" type="ORF">CMV_021700</name>
</gene>
<reference evidence="1" key="1">
    <citation type="submission" date="2020-03" db="EMBL/GenBank/DDBJ databases">
        <title>Castanea mollissima Vanexum genome sequencing.</title>
        <authorList>
            <person name="Staton M."/>
        </authorList>
    </citation>
    <scope>NUCLEOTIDE SEQUENCE</scope>
    <source>
        <tissue evidence="1">Leaf</tissue>
    </source>
</reference>
<accession>A0A8J4VLD5</accession>
<comment type="caution">
    <text evidence="1">The sequence shown here is derived from an EMBL/GenBank/DDBJ whole genome shotgun (WGS) entry which is preliminary data.</text>
</comment>
<dbReference type="AlphaFoldDB" id="A0A8J4VLD5"/>
<evidence type="ECO:0000313" key="2">
    <source>
        <dbReference type="Proteomes" id="UP000737018"/>
    </source>
</evidence>
<name>A0A8J4VLD5_9ROSI</name>